<evidence type="ECO:0000313" key="7">
    <source>
        <dbReference type="EMBL" id="GLV55914.1"/>
    </source>
</evidence>
<dbReference type="InterPro" id="IPR011010">
    <property type="entry name" value="DNA_brk_join_enz"/>
</dbReference>
<gene>
    <name evidence="7" type="ORF">KDH_27580</name>
</gene>
<dbReference type="Gene3D" id="1.10.150.130">
    <property type="match status" value="1"/>
</dbReference>
<dbReference type="CDD" id="cd00397">
    <property type="entry name" value="DNA_BRE_C"/>
    <property type="match status" value="1"/>
</dbReference>
<feature type="domain" description="Tyr recombinase" evidence="5">
    <location>
        <begin position="145"/>
        <end position="336"/>
    </location>
</feature>
<organism evidence="7 8">
    <name type="scientific">Dictyobacter halimunensis</name>
    <dbReference type="NCBI Taxonomy" id="3026934"/>
    <lineage>
        <taxon>Bacteria</taxon>
        <taxon>Bacillati</taxon>
        <taxon>Chloroflexota</taxon>
        <taxon>Ktedonobacteria</taxon>
        <taxon>Ktedonobacterales</taxon>
        <taxon>Dictyobacteraceae</taxon>
        <taxon>Dictyobacter</taxon>
    </lineage>
</organism>
<dbReference type="Gene3D" id="1.10.443.10">
    <property type="entry name" value="Intergrase catalytic core"/>
    <property type="match status" value="1"/>
</dbReference>
<dbReference type="InterPro" id="IPR013762">
    <property type="entry name" value="Integrase-like_cat_sf"/>
</dbReference>
<evidence type="ECO:0000259" key="5">
    <source>
        <dbReference type="PROSITE" id="PS51898"/>
    </source>
</evidence>
<dbReference type="SUPFAM" id="SSF56349">
    <property type="entry name" value="DNA breaking-rejoining enzymes"/>
    <property type="match status" value="1"/>
</dbReference>
<protein>
    <submittedName>
        <fullName evidence="7">Integrase</fullName>
    </submittedName>
</protein>
<reference evidence="7 8" key="1">
    <citation type="submission" date="2023-02" db="EMBL/GenBank/DDBJ databases">
        <title>Dictyobacter halimunensis sp. nov., a new member of the class Ktedonobacteria from forest soil in a geothermal area.</title>
        <authorList>
            <person name="Rachmania M.K."/>
            <person name="Ningsih F."/>
            <person name="Sakai Y."/>
            <person name="Yabe S."/>
            <person name="Yokota A."/>
            <person name="Sjamsuridzal W."/>
        </authorList>
    </citation>
    <scope>NUCLEOTIDE SEQUENCE [LARGE SCALE GENOMIC DNA]</scope>
    <source>
        <strain evidence="7 8">S3.2.2.5</strain>
    </source>
</reference>
<evidence type="ECO:0000256" key="1">
    <source>
        <dbReference type="ARBA" id="ARBA00008857"/>
    </source>
</evidence>
<accession>A0ABQ6FNR6</accession>
<comment type="caution">
    <text evidence="7">The sequence shown here is derived from an EMBL/GenBank/DDBJ whole genome shotgun (WGS) entry which is preliminary data.</text>
</comment>
<dbReference type="Pfam" id="PF00589">
    <property type="entry name" value="Phage_integrase"/>
    <property type="match status" value="1"/>
</dbReference>
<sequence>MQEIPWHYYPNVTENPITRAFIESQVKRQKRPKTIDAYARNLEDLIRAFALFGDVSLVEAGPDLLERYIDNLYHRAPARIRNKVTSKPCEKLSPNTIQQRIVTARLFYDFCIYHGYRQNKVNPLSRGSGRYGKASLKRGVVSRKQQLPWIPSDQEWEYLMKYLVTHESTRNQLMILLAYDGALRREELVSLRVDDFDWSAKFVTVRPETSKSGYQRIVTYCQVTAEVLKHYLWSERANILAAFGGDKNGPLFLSESNRNAGHPVTLGTFNDVIERLRSAIGLPYLTPHTFRHLRCTVLKRCGIDLEDIALYAGHQSIATTQLYIHLAPSELNKHIREATALFDAHMEQLIRSVAAL</sequence>
<evidence type="ECO:0000256" key="2">
    <source>
        <dbReference type="ARBA" id="ARBA00023125"/>
    </source>
</evidence>
<dbReference type="PROSITE" id="PS51898">
    <property type="entry name" value="TYR_RECOMBINASE"/>
    <property type="match status" value="1"/>
</dbReference>
<dbReference type="InterPro" id="IPR050090">
    <property type="entry name" value="Tyrosine_recombinase_XerCD"/>
</dbReference>
<dbReference type="PANTHER" id="PTHR30349:SF41">
    <property type="entry name" value="INTEGRASE_RECOMBINASE PROTEIN MJ0367-RELATED"/>
    <property type="match status" value="1"/>
</dbReference>
<evidence type="ECO:0000313" key="8">
    <source>
        <dbReference type="Proteomes" id="UP001344906"/>
    </source>
</evidence>
<dbReference type="InterPro" id="IPR010998">
    <property type="entry name" value="Integrase_recombinase_N"/>
</dbReference>
<dbReference type="PROSITE" id="PS51900">
    <property type="entry name" value="CB"/>
    <property type="match status" value="1"/>
</dbReference>
<dbReference type="Proteomes" id="UP001344906">
    <property type="component" value="Unassembled WGS sequence"/>
</dbReference>
<evidence type="ECO:0000259" key="6">
    <source>
        <dbReference type="PROSITE" id="PS51900"/>
    </source>
</evidence>
<dbReference type="InterPro" id="IPR002104">
    <property type="entry name" value="Integrase_catalytic"/>
</dbReference>
<keyword evidence="8" id="KW-1185">Reference proteome</keyword>
<name>A0ABQ6FNR6_9CHLR</name>
<dbReference type="RefSeq" id="WP_338250701.1">
    <property type="nucleotide sequence ID" value="NZ_BSRI01000001.1"/>
</dbReference>
<feature type="domain" description="Core-binding (CB)" evidence="6">
    <location>
        <begin position="12"/>
        <end position="112"/>
    </location>
</feature>
<dbReference type="EMBL" id="BSRI01000001">
    <property type="protein sequence ID" value="GLV55914.1"/>
    <property type="molecule type" value="Genomic_DNA"/>
</dbReference>
<dbReference type="PANTHER" id="PTHR30349">
    <property type="entry name" value="PHAGE INTEGRASE-RELATED"/>
    <property type="match status" value="1"/>
</dbReference>
<proteinExistence type="inferred from homology"/>
<comment type="similarity">
    <text evidence="1">Belongs to the 'phage' integrase family.</text>
</comment>
<keyword evidence="3" id="KW-0233">DNA recombination</keyword>
<evidence type="ECO:0000256" key="4">
    <source>
        <dbReference type="PROSITE-ProRule" id="PRU01248"/>
    </source>
</evidence>
<dbReference type="InterPro" id="IPR044068">
    <property type="entry name" value="CB"/>
</dbReference>
<keyword evidence="2 4" id="KW-0238">DNA-binding</keyword>
<evidence type="ECO:0000256" key="3">
    <source>
        <dbReference type="ARBA" id="ARBA00023172"/>
    </source>
</evidence>